<protein>
    <submittedName>
        <fullName evidence="1">Uncharacterized protein</fullName>
    </submittedName>
</protein>
<dbReference type="AlphaFoldDB" id="A0A0A9BRH3"/>
<reference evidence="1" key="2">
    <citation type="journal article" date="2015" name="Data Brief">
        <title>Shoot transcriptome of the giant reed, Arundo donax.</title>
        <authorList>
            <person name="Barrero R.A."/>
            <person name="Guerrero F.D."/>
            <person name="Moolhuijzen P."/>
            <person name="Goolsby J.A."/>
            <person name="Tidwell J."/>
            <person name="Bellgard S.E."/>
            <person name="Bellgard M.I."/>
        </authorList>
    </citation>
    <scope>NUCLEOTIDE SEQUENCE</scope>
    <source>
        <tissue evidence="1">Shoot tissue taken approximately 20 cm above the soil surface</tissue>
    </source>
</reference>
<reference evidence="1" key="1">
    <citation type="submission" date="2014-09" db="EMBL/GenBank/DDBJ databases">
        <authorList>
            <person name="Magalhaes I.L.F."/>
            <person name="Oliveira U."/>
            <person name="Santos F.R."/>
            <person name="Vidigal T.H.D.A."/>
            <person name="Brescovit A.D."/>
            <person name="Santos A.J."/>
        </authorList>
    </citation>
    <scope>NUCLEOTIDE SEQUENCE</scope>
    <source>
        <tissue evidence="1">Shoot tissue taken approximately 20 cm above the soil surface</tissue>
    </source>
</reference>
<evidence type="ECO:0000313" key="1">
    <source>
        <dbReference type="EMBL" id="JAD63730.1"/>
    </source>
</evidence>
<proteinExistence type="predicted"/>
<organism evidence="1">
    <name type="scientific">Arundo donax</name>
    <name type="common">Giant reed</name>
    <name type="synonym">Donax arundinaceus</name>
    <dbReference type="NCBI Taxonomy" id="35708"/>
    <lineage>
        <taxon>Eukaryota</taxon>
        <taxon>Viridiplantae</taxon>
        <taxon>Streptophyta</taxon>
        <taxon>Embryophyta</taxon>
        <taxon>Tracheophyta</taxon>
        <taxon>Spermatophyta</taxon>
        <taxon>Magnoliopsida</taxon>
        <taxon>Liliopsida</taxon>
        <taxon>Poales</taxon>
        <taxon>Poaceae</taxon>
        <taxon>PACMAD clade</taxon>
        <taxon>Arundinoideae</taxon>
        <taxon>Arundineae</taxon>
        <taxon>Arundo</taxon>
    </lineage>
</organism>
<dbReference type="EMBL" id="GBRH01234165">
    <property type="protein sequence ID" value="JAD63730.1"/>
    <property type="molecule type" value="Transcribed_RNA"/>
</dbReference>
<accession>A0A0A9BRH3</accession>
<name>A0A0A9BRH3_ARUDO</name>
<sequence length="215" mass="23873">MDTTWWIDYAEHKYFFACLGAFLLDAGDLTSSNPIMSDFRVLCVRLVQVDYTQGITTQARVFSARDNYWLWSVNTDVDYLYDSVLGLDMYKLFSSGPPTGAMTYSSSTRAPVSSRLSCCQRSMTTKTTGRTTSGSSAGGEGAVHLVRVVGDSLEVISWAHGSGECLVERKLGLSQMAGIDVRPDRSLEFLGHECGGRRRTRRHITLLQRHVLPGR</sequence>